<reference evidence="1" key="1">
    <citation type="submission" date="2023-07" db="EMBL/GenBank/DDBJ databases">
        <title>Chromosome-level Genome Assembly of Striped Snakehead (Channa striata).</title>
        <authorList>
            <person name="Liu H."/>
        </authorList>
    </citation>
    <scope>NUCLEOTIDE SEQUENCE</scope>
    <source>
        <strain evidence="1">Gz</strain>
        <tissue evidence="1">Muscle</tissue>
    </source>
</reference>
<sequence>MFKEDDTVNDQMKWRKCTGEDRHSHEPSTFPPRAADFFILLQCFMHVSTMHCLADHVPAASFGVEMIVGSTAMFTSASLV</sequence>
<evidence type="ECO:0000313" key="1">
    <source>
        <dbReference type="EMBL" id="KAK2839390.1"/>
    </source>
</evidence>
<keyword evidence="2" id="KW-1185">Reference proteome</keyword>
<dbReference type="Proteomes" id="UP001187415">
    <property type="component" value="Unassembled WGS sequence"/>
</dbReference>
<evidence type="ECO:0000313" key="2">
    <source>
        <dbReference type="Proteomes" id="UP001187415"/>
    </source>
</evidence>
<dbReference type="AlphaFoldDB" id="A0AA88MM52"/>
<dbReference type="EMBL" id="JAUPFM010000010">
    <property type="protein sequence ID" value="KAK2839390.1"/>
    <property type="molecule type" value="Genomic_DNA"/>
</dbReference>
<organism evidence="1 2">
    <name type="scientific">Channa striata</name>
    <name type="common">Snakehead murrel</name>
    <name type="synonym">Ophicephalus striatus</name>
    <dbReference type="NCBI Taxonomy" id="64152"/>
    <lineage>
        <taxon>Eukaryota</taxon>
        <taxon>Metazoa</taxon>
        <taxon>Chordata</taxon>
        <taxon>Craniata</taxon>
        <taxon>Vertebrata</taxon>
        <taxon>Euteleostomi</taxon>
        <taxon>Actinopterygii</taxon>
        <taxon>Neopterygii</taxon>
        <taxon>Teleostei</taxon>
        <taxon>Neoteleostei</taxon>
        <taxon>Acanthomorphata</taxon>
        <taxon>Anabantaria</taxon>
        <taxon>Anabantiformes</taxon>
        <taxon>Channoidei</taxon>
        <taxon>Channidae</taxon>
        <taxon>Channa</taxon>
    </lineage>
</organism>
<gene>
    <name evidence="1" type="ORF">Q5P01_013130</name>
</gene>
<comment type="caution">
    <text evidence="1">The sequence shown here is derived from an EMBL/GenBank/DDBJ whole genome shotgun (WGS) entry which is preliminary data.</text>
</comment>
<name>A0AA88MM52_CHASR</name>
<proteinExistence type="predicted"/>
<protein>
    <submittedName>
        <fullName evidence="1">Uncharacterized protein</fullName>
    </submittedName>
</protein>
<accession>A0AA88MM52</accession>